<keyword evidence="2" id="KW-1185">Reference proteome</keyword>
<dbReference type="EMBL" id="AZBU02000008">
    <property type="protein sequence ID" value="TKR68528.1"/>
    <property type="molecule type" value="Genomic_DNA"/>
</dbReference>
<proteinExistence type="predicted"/>
<name>A0A4U5MGY3_STECR</name>
<organism evidence="1 2">
    <name type="scientific">Steinernema carpocapsae</name>
    <name type="common">Entomopathogenic nematode</name>
    <dbReference type="NCBI Taxonomy" id="34508"/>
    <lineage>
        <taxon>Eukaryota</taxon>
        <taxon>Metazoa</taxon>
        <taxon>Ecdysozoa</taxon>
        <taxon>Nematoda</taxon>
        <taxon>Chromadorea</taxon>
        <taxon>Rhabditida</taxon>
        <taxon>Tylenchina</taxon>
        <taxon>Panagrolaimomorpha</taxon>
        <taxon>Strongyloidoidea</taxon>
        <taxon>Steinernematidae</taxon>
        <taxon>Steinernema</taxon>
    </lineage>
</organism>
<accession>A0A4U5MGY3</accession>
<reference evidence="1 2" key="1">
    <citation type="journal article" date="2015" name="Genome Biol.">
        <title>Comparative genomics of Steinernema reveals deeply conserved gene regulatory networks.</title>
        <authorList>
            <person name="Dillman A.R."/>
            <person name="Macchietto M."/>
            <person name="Porter C.F."/>
            <person name="Rogers A."/>
            <person name="Williams B."/>
            <person name="Antoshechkin I."/>
            <person name="Lee M.M."/>
            <person name="Goodwin Z."/>
            <person name="Lu X."/>
            <person name="Lewis E.E."/>
            <person name="Goodrich-Blair H."/>
            <person name="Stock S.P."/>
            <person name="Adams B.J."/>
            <person name="Sternberg P.W."/>
            <person name="Mortazavi A."/>
        </authorList>
    </citation>
    <scope>NUCLEOTIDE SEQUENCE [LARGE SCALE GENOMIC DNA]</scope>
    <source>
        <strain evidence="1 2">ALL</strain>
    </source>
</reference>
<evidence type="ECO:0000313" key="2">
    <source>
        <dbReference type="Proteomes" id="UP000298663"/>
    </source>
</evidence>
<protein>
    <submittedName>
        <fullName evidence="1">Uncharacterized protein</fullName>
    </submittedName>
</protein>
<sequence length="114" mass="13017">MPTFDLGWLFWGRRSHTVPRWNVREPSSCECIPQCSGYQRSVNAARGKTTLILVDVDIAETLYLHVVHDVGKVKVARRHLGLRKHFSAGVHSSNLHTEVESFGSFTILLHFYLQ</sequence>
<dbReference type="Proteomes" id="UP000298663">
    <property type="component" value="Unassembled WGS sequence"/>
</dbReference>
<reference evidence="1 2" key="2">
    <citation type="journal article" date="2019" name="G3 (Bethesda)">
        <title>Hybrid Assembly of the Genome of the Entomopathogenic Nematode Steinernema carpocapsae Identifies the X-Chromosome.</title>
        <authorList>
            <person name="Serra L."/>
            <person name="Macchietto M."/>
            <person name="Macias-Munoz A."/>
            <person name="McGill C.J."/>
            <person name="Rodriguez I.M."/>
            <person name="Rodriguez B."/>
            <person name="Murad R."/>
            <person name="Mortazavi A."/>
        </authorList>
    </citation>
    <scope>NUCLEOTIDE SEQUENCE [LARGE SCALE GENOMIC DNA]</scope>
    <source>
        <strain evidence="1 2">ALL</strain>
    </source>
</reference>
<gene>
    <name evidence="1" type="ORF">L596_024498</name>
</gene>
<dbReference type="AlphaFoldDB" id="A0A4U5MGY3"/>
<comment type="caution">
    <text evidence="1">The sequence shown here is derived from an EMBL/GenBank/DDBJ whole genome shotgun (WGS) entry which is preliminary data.</text>
</comment>
<evidence type="ECO:0000313" key="1">
    <source>
        <dbReference type="EMBL" id="TKR68528.1"/>
    </source>
</evidence>